<proteinExistence type="predicted"/>
<dbReference type="AlphaFoldDB" id="A0AA38IQR4"/>
<dbReference type="Proteomes" id="UP001168821">
    <property type="component" value="Unassembled WGS sequence"/>
</dbReference>
<comment type="caution">
    <text evidence="2">The sequence shown here is derived from an EMBL/GenBank/DDBJ whole genome shotgun (WGS) entry which is preliminary data.</text>
</comment>
<reference evidence="2" key="1">
    <citation type="journal article" date="2023" name="G3 (Bethesda)">
        <title>Whole genome assemblies of Zophobas morio and Tenebrio molitor.</title>
        <authorList>
            <person name="Kaur S."/>
            <person name="Stinson S.A."/>
            <person name="diCenzo G.C."/>
        </authorList>
    </citation>
    <scope>NUCLEOTIDE SEQUENCE</scope>
    <source>
        <strain evidence="2">QUZm001</strain>
    </source>
</reference>
<feature type="compositionally biased region" description="Polar residues" evidence="1">
    <location>
        <begin position="18"/>
        <end position="30"/>
    </location>
</feature>
<feature type="region of interest" description="Disordered" evidence="1">
    <location>
        <begin position="18"/>
        <end position="42"/>
    </location>
</feature>
<sequence>MILKSSGHHNPQILRTLQSSNSHSTTIRNSSTDHSHIISTPKSSNLQNTVILKFSEYHNSQILRTPQCSNILRTLDSSNSQHTKIPKSPEHHDPQILRTQIS</sequence>
<dbReference type="EMBL" id="JALNTZ010000003">
    <property type="protein sequence ID" value="KAJ3658527.1"/>
    <property type="molecule type" value="Genomic_DNA"/>
</dbReference>
<protein>
    <submittedName>
        <fullName evidence="2">Uncharacterized protein</fullName>
    </submittedName>
</protein>
<accession>A0AA38IQR4</accession>
<evidence type="ECO:0000256" key="1">
    <source>
        <dbReference type="SAM" id="MobiDB-lite"/>
    </source>
</evidence>
<evidence type="ECO:0000313" key="3">
    <source>
        <dbReference type="Proteomes" id="UP001168821"/>
    </source>
</evidence>
<organism evidence="2 3">
    <name type="scientific">Zophobas morio</name>
    <dbReference type="NCBI Taxonomy" id="2755281"/>
    <lineage>
        <taxon>Eukaryota</taxon>
        <taxon>Metazoa</taxon>
        <taxon>Ecdysozoa</taxon>
        <taxon>Arthropoda</taxon>
        <taxon>Hexapoda</taxon>
        <taxon>Insecta</taxon>
        <taxon>Pterygota</taxon>
        <taxon>Neoptera</taxon>
        <taxon>Endopterygota</taxon>
        <taxon>Coleoptera</taxon>
        <taxon>Polyphaga</taxon>
        <taxon>Cucujiformia</taxon>
        <taxon>Tenebrionidae</taxon>
        <taxon>Zophobas</taxon>
    </lineage>
</organism>
<keyword evidence="3" id="KW-1185">Reference proteome</keyword>
<feature type="region of interest" description="Disordered" evidence="1">
    <location>
        <begin position="75"/>
        <end position="102"/>
    </location>
</feature>
<gene>
    <name evidence="2" type="ORF">Zmor_010261</name>
</gene>
<name>A0AA38IQR4_9CUCU</name>
<evidence type="ECO:0000313" key="2">
    <source>
        <dbReference type="EMBL" id="KAJ3658527.1"/>
    </source>
</evidence>